<reference evidence="2 3" key="1">
    <citation type="submission" date="2014-11" db="EMBL/GenBank/DDBJ databases">
        <authorList>
            <person name="Zhu J."/>
            <person name="Qi W."/>
            <person name="Song R."/>
        </authorList>
    </citation>
    <scope>NUCLEOTIDE SEQUENCE [LARGE SCALE GENOMIC DNA]</scope>
</reference>
<feature type="region of interest" description="Disordered" evidence="1">
    <location>
        <begin position="50"/>
        <end position="71"/>
    </location>
</feature>
<dbReference type="SUPFAM" id="SSF47954">
    <property type="entry name" value="Cyclin-like"/>
    <property type="match status" value="1"/>
</dbReference>
<name>A0A0G4FYI6_VITBC</name>
<dbReference type="PANTHER" id="PTHR15615">
    <property type="match status" value="1"/>
</dbReference>
<sequence>MVMGFESFDNEDAGSLSRRNRHAHNLHHHFPCSAADLSSEADSSLLIPSPSSCGSRQRTLPAIPGAPRLPGSMRFPPVGRAGTHCNRLPSLSGKTHDEIDEQKVALVLPVLSAVSTHIPDGSPDPLSPTAFTPSMGNLMFPQLDGAREGFGDGDMGEADMDGPPVKKMVAPTPAAKFRSAPAAETIPAEPAARGVAGIGGVAVGTHLPAVHMSSRGHLPEKKTTGVAALLQMSGRGGAGGGHTHTHNHNHTHSHTNHHYSHHHSTPSPLPHVNSERGMGLQRVSNAVRGLFGANNADRERERERERPAKAPVKLAAVMPPPSKPTHHHKRHASLPDIGSMGVNSNSGMGMGMARGGMGVGAGVRGGGAGRSVDEDNVFLSVDDSAKGDKKVERLPSVKRGGGGGGGGVGVGDGLGCDALVDAICNLMSAVTTCEREPGQVTKFDAVSVPGIPVRDYFIRLSEYCYCSPTCHLLSLIYIDRLVKRVRDFRVDALNIHRLLVTTTMIAAKFYDDKFHANSFYAHVGGVSTREMNRLEVRLLSLLDYRLVVSPEEFAQYTQYVMSLASMVRPTSCPLPSSTIPPPDADTEPPRKNISLKRSKKRLTAA</sequence>
<dbReference type="InterPro" id="IPR013922">
    <property type="entry name" value="Cyclin_PHO80-like"/>
</dbReference>
<dbReference type="PANTHER" id="PTHR15615:SF108">
    <property type="entry name" value="PROTEIN CNPPD1"/>
    <property type="match status" value="1"/>
</dbReference>
<gene>
    <name evidence="2" type="ORF">Vbra_9520</name>
</gene>
<protein>
    <recommendedName>
        <fullName evidence="4">Cyclin-like domain-containing protein</fullName>
    </recommendedName>
</protein>
<feature type="region of interest" description="Disordered" evidence="1">
    <location>
        <begin position="574"/>
        <end position="605"/>
    </location>
</feature>
<feature type="region of interest" description="Disordered" evidence="1">
    <location>
        <begin position="236"/>
        <end position="275"/>
    </location>
</feature>
<dbReference type="STRING" id="1169540.A0A0G4FYI6"/>
<evidence type="ECO:0008006" key="4">
    <source>
        <dbReference type="Google" id="ProtNLM"/>
    </source>
</evidence>
<evidence type="ECO:0000256" key="1">
    <source>
        <dbReference type="SAM" id="MobiDB-lite"/>
    </source>
</evidence>
<feature type="compositionally biased region" description="Basic residues" evidence="1">
    <location>
        <begin position="243"/>
        <end position="264"/>
    </location>
</feature>
<dbReference type="OrthoDB" id="337735at2759"/>
<evidence type="ECO:0000313" key="2">
    <source>
        <dbReference type="EMBL" id="CEM20420.1"/>
    </source>
</evidence>
<organism evidence="2 3">
    <name type="scientific">Vitrella brassicaformis (strain CCMP3155)</name>
    <dbReference type="NCBI Taxonomy" id="1169540"/>
    <lineage>
        <taxon>Eukaryota</taxon>
        <taxon>Sar</taxon>
        <taxon>Alveolata</taxon>
        <taxon>Colpodellida</taxon>
        <taxon>Vitrellaceae</taxon>
        <taxon>Vitrella</taxon>
    </lineage>
</organism>
<evidence type="ECO:0000313" key="3">
    <source>
        <dbReference type="Proteomes" id="UP000041254"/>
    </source>
</evidence>
<dbReference type="Gene3D" id="1.10.472.10">
    <property type="entry name" value="Cyclin-like"/>
    <property type="match status" value="1"/>
</dbReference>
<dbReference type="CDD" id="cd20558">
    <property type="entry name" value="CYCLIN_ScPCL7-like"/>
    <property type="match status" value="1"/>
</dbReference>
<proteinExistence type="predicted"/>
<dbReference type="VEuPathDB" id="CryptoDB:Vbra_9520"/>
<dbReference type="InterPro" id="IPR036915">
    <property type="entry name" value="Cyclin-like_sf"/>
</dbReference>
<dbReference type="Pfam" id="PF08613">
    <property type="entry name" value="Cyclin"/>
    <property type="match status" value="1"/>
</dbReference>
<dbReference type="Proteomes" id="UP000041254">
    <property type="component" value="Unassembled WGS sequence"/>
</dbReference>
<dbReference type="AlphaFoldDB" id="A0A0G4FYI6"/>
<feature type="region of interest" description="Disordered" evidence="1">
    <location>
        <begin position="316"/>
        <end position="338"/>
    </location>
</feature>
<keyword evidence="3" id="KW-1185">Reference proteome</keyword>
<dbReference type="GO" id="GO:0019901">
    <property type="term" value="F:protein kinase binding"/>
    <property type="evidence" value="ECO:0007669"/>
    <property type="project" value="InterPro"/>
</dbReference>
<dbReference type="InParanoid" id="A0A0G4FYI6"/>
<feature type="compositionally biased region" description="Basic residues" evidence="1">
    <location>
        <begin position="593"/>
        <end position="605"/>
    </location>
</feature>
<accession>A0A0G4FYI6</accession>
<dbReference type="EMBL" id="CDMY01000528">
    <property type="protein sequence ID" value="CEM20420.1"/>
    <property type="molecule type" value="Genomic_DNA"/>
</dbReference>